<feature type="compositionally biased region" description="Basic and acidic residues" evidence="3">
    <location>
        <begin position="1"/>
        <end position="17"/>
    </location>
</feature>
<feature type="region of interest" description="Disordered" evidence="3">
    <location>
        <begin position="1"/>
        <end position="22"/>
    </location>
</feature>
<keyword evidence="2" id="KW-0129">CBS domain</keyword>
<evidence type="ECO:0000256" key="2">
    <source>
        <dbReference type="ARBA" id="ARBA00023122"/>
    </source>
</evidence>
<comment type="caution">
    <text evidence="5">The sequence shown here is derived from an EMBL/GenBank/DDBJ whole genome shotgun (WGS) entry which is preliminary data.</text>
</comment>
<accession>A0AAV0GYY7</accession>
<dbReference type="AlphaFoldDB" id="A0AAV0GYY7"/>
<dbReference type="Pfam" id="PF00571">
    <property type="entry name" value="CBS"/>
    <property type="match status" value="2"/>
</dbReference>
<evidence type="ECO:0000259" key="4">
    <source>
        <dbReference type="Pfam" id="PF00571"/>
    </source>
</evidence>
<dbReference type="CDD" id="cd02205">
    <property type="entry name" value="CBS_pair_SF"/>
    <property type="match status" value="1"/>
</dbReference>
<dbReference type="InterPro" id="IPR046342">
    <property type="entry name" value="CBS_dom_sf"/>
</dbReference>
<keyword evidence="1" id="KW-0677">Repeat</keyword>
<feature type="domain" description="CBS" evidence="4">
    <location>
        <begin position="243"/>
        <end position="288"/>
    </location>
</feature>
<evidence type="ECO:0000313" key="6">
    <source>
        <dbReference type="Proteomes" id="UP001154282"/>
    </source>
</evidence>
<dbReference type="EMBL" id="CAMGYJ010000002">
    <property type="protein sequence ID" value="CAI0377538.1"/>
    <property type="molecule type" value="Genomic_DNA"/>
</dbReference>
<evidence type="ECO:0000313" key="5">
    <source>
        <dbReference type="EMBL" id="CAI0377538.1"/>
    </source>
</evidence>
<sequence length="446" mass="49498">MQEAKKMMEVPENHGIKNPDAPSAVDSNFITDLKQTQQLDSGAALQSFLDHIPISSIPGIQNSPVSEVKAGDTVKQALDILYRKNVFGAPIADSSDPENITDRASDRYMGFIDFARMLLWCLHKSEKLHAKPTTDFDSISTMLHKNPEIADTKVGELAKSFLWDPFFPVHPEDTLFHVLLLLCKHQLQAVPVVEESELQVIGFVTKVTEKALPLIHLLLQSTGLEWFDAIADKPLSDYCREEHLVTVYGDQSLTEALHLLWGTQIGVIAVVSRANEKVIGCIRNSDVYLLLENDDLFSNRKSITAEEFIHTERNENADCDPTIQRDLGALLSAGTLKLKNNFLPKMDSVVANKRSDTLKQEMMKLSETNSSFSFIVDQSMRPTGILLSRDVIVQFAPPGMDSSFQGEGFFEFALEQAGCQEKNGAVICDHQSSSSRLIKATTDSAS</sequence>
<reference evidence="5" key="1">
    <citation type="submission" date="2022-08" db="EMBL/GenBank/DDBJ databases">
        <authorList>
            <person name="Gutierrez-Valencia J."/>
        </authorList>
    </citation>
    <scope>NUCLEOTIDE SEQUENCE</scope>
</reference>
<organism evidence="5 6">
    <name type="scientific">Linum tenue</name>
    <dbReference type="NCBI Taxonomy" id="586396"/>
    <lineage>
        <taxon>Eukaryota</taxon>
        <taxon>Viridiplantae</taxon>
        <taxon>Streptophyta</taxon>
        <taxon>Embryophyta</taxon>
        <taxon>Tracheophyta</taxon>
        <taxon>Spermatophyta</taxon>
        <taxon>Magnoliopsida</taxon>
        <taxon>eudicotyledons</taxon>
        <taxon>Gunneridae</taxon>
        <taxon>Pentapetalae</taxon>
        <taxon>rosids</taxon>
        <taxon>fabids</taxon>
        <taxon>Malpighiales</taxon>
        <taxon>Linaceae</taxon>
        <taxon>Linum</taxon>
    </lineage>
</organism>
<feature type="domain" description="CBS" evidence="4">
    <location>
        <begin position="160"/>
        <end position="206"/>
    </location>
</feature>
<dbReference type="PANTHER" id="PTHR13780">
    <property type="entry name" value="AMP-ACTIVATED PROTEIN KINASE, GAMMA REGULATORY SUBUNIT"/>
    <property type="match status" value="1"/>
</dbReference>
<dbReference type="PANTHER" id="PTHR13780:SF124">
    <property type="entry name" value="OS01G0633400 PROTEIN"/>
    <property type="match status" value="1"/>
</dbReference>
<proteinExistence type="predicted"/>
<dbReference type="InterPro" id="IPR050511">
    <property type="entry name" value="AMPK_gamma/SDS23_families"/>
</dbReference>
<evidence type="ECO:0000256" key="1">
    <source>
        <dbReference type="ARBA" id="ARBA00022737"/>
    </source>
</evidence>
<dbReference type="Gene3D" id="3.10.580.10">
    <property type="entry name" value="CBS-domain"/>
    <property type="match status" value="2"/>
</dbReference>
<name>A0AAV0GYY7_9ROSI</name>
<dbReference type="SUPFAM" id="SSF54631">
    <property type="entry name" value="CBS-domain pair"/>
    <property type="match status" value="2"/>
</dbReference>
<protein>
    <recommendedName>
        <fullName evidence="4">CBS domain-containing protein</fullName>
    </recommendedName>
</protein>
<keyword evidence="6" id="KW-1185">Reference proteome</keyword>
<gene>
    <name evidence="5" type="ORF">LITE_LOCUS1493</name>
</gene>
<dbReference type="Proteomes" id="UP001154282">
    <property type="component" value="Unassembled WGS sequence"/>
</dbReference>
<evidence type="ECO:0000256" key="3">
    <source>
        <dbReference type="SAM" id="MobiDB-lite"/>
    </source>
</evidence>
<dbReference type="InterPro" id="IPR000644">
    <property type="entry name" value="CBS_dom"/>
</dbReference>